<keyword evidence="4" id="KW-0175">Coiled coil</keyword>
<feature type="compositionally biased region" description="Low complexity" evidence="5">
    <location>
        <begin position="148"/>
        <end position="157"/>
    </location>
</feature>
<feature type="compositionally biased region" description="Gly residues" evidence="5">
    <location>
        <begin position="256"/>
        <end position="271"/>
    </location>
</feature>
<dbReference type="GeneID" id="25270370"/>
<dbReference type="EMBL" id="HG670607">
    <property type="protein sequence ID" value="CDI77286.1"/>
    <property type="molecule type" value="Genomic_DNA"/>
</dbReference>
<evidence type="ECO:0000256" key="3">
    <source>
        <dbReference type="ARBA" id="ARBA00022801"/>
    </source>
</evidence>
<evidence type="ECO:0000256" key="1">
    <source>
        <dbReference type="ARBA" id="ARBA00008140"/>
    </source>
</evidence>
<dbReference type="InterPro" id="IPR008580">
    <property type="entry name" value="PPPDE_dom"/>
</dbReference>
<dbReference type="AlphaFoldDB" id="U6GAH8"/>
<dbReference type="RefSeq" id="XP_013252327.1">
    <property type="nucleotide sequence ID" value="XM_013396873.1"/>
</dbReference>
<dbReference type="Pfam" id="PF05903">
    <property type="entry name" value="Peptidase_C97"/>
    <property type="match status" value="1"/>
</dbReference>
<keyword evidence="8" id="KW-1185">Reference proteome</keyword>
<proteinExistence type="inferred from homology"/>
<protein>
    <recommendedName>
        <fullName evidence="6">PPPDE domain-containing protein</fullName>
    </recommendedName>
</protein>
<dbReference type="GO" id="GO:0006508">
    <property type="term" value="P:proteolysis"/>
    <property type="evidence" value="ECO:0007669"/>
    <property type="project" value="UniProtKB-KW"/>
</dbReference>
<gene>
    <name evidence="7" type="ORF">EAH_00023000</name>
</gene>
<keyword evidence="2" id="KW-0645">Protease</keyword>
<feature type="compositionally biased region" description="Low complexity" evidence="5">
    <location>
        <begin position="20"/>
        <end position="32"/>
    </location>
</feature>
<feature type="compositionally biased region" description="Low complexity" evidence="5">
    <location>
        <begin position="212"/>
        <end position="244"/>
    </location>
</feature>
<dbReference type="Proteomes" id="UP000018050">
    <property type="component" value="Unassembled WGS sequence"/>
</dbReference>
<dbReference type="PROSITE" id="PS51858">
    <property type="entry name" value="PPPDE"/>
    <property type="match status" value="1"/>
</dbReference>
<evidence type="ECO:0000313" key="8">
    <source>
        <dbReference type="Proteomes" id="UP000018050"/>
    </source>
</evidence>
<evidence type="ECO:0000256" key="2">
    <source>
        <dbReference type="ARBA" id="ARBA00022670"/>
    </source>
</evidence>
<accession>U6GAH8</accession>
<feature type="region of interest" description="Disordered" evidence="5">
    <location>
        <begin position="1"/>
        <end position="42"/>
    </location>
</feature>
<evidence type="ECO:0000256" key="5">
    <source>
        <dbReference type="SAM" id="MobiDB-lite"/>
    </source>
</evidence>
<organism evidence="7 8">
    <name type="scientific">Eimeria acervulina</name>
    <name type="common">Coccidian parasite</name>
    <dbReference type="NCBI Taxonomy" id="5801"/>
    <lineage>
        <taxon>Eukaryota</taxon>
        <taxon>Sar</taxon>
        <taxon>Alveolata</taxon>
        <taxon>Apicomplexa</taxon>
        <taxon>Conoidasida</taxon>
        <taxon>Coccidia</taxon>
        <taxon>Eucoccidiorida</taxon>
        <taxon>Eimeriorina</taxon>
        <taxon>Eimeriidae</taxon>
        <taxon>Eimeria</taxon>
    </lineage>
</organism>
<dbReference type="OrthoDB" id="412286at2759"/>
<feature type="coiled-coil region" evidence="4">
    <location>
        <begin position="170"/>
        <end position="204"/>
    </location>
</feature>
<dbReference type="VEuPathDB" id="ToxoDB:EAH_00023000"/>
<dbReference type="GO" id="GO:0008233">
    <property type="term" value="F:peptidase activity"/>
    <property type="evidence" value="ECO:0007669"/>
    <property type="project" value="UniProtKB-KW"/>
</dbReference>
<sequence length="330" mass="35707">MEVSNSSLKKGAPPDPALPSLPSTGGPLLGAPDSSSKARRRAAWGPAAYSEISLECMYSGINSKEGPQGGAPKDWGAPYSYPFLPGPREVCRGAPTTINKQMQFAADYKKDFQGAFDLLLSCPVREEEGRAAAALASPNNHRKERKQQQQQQQQQQQESGEDIGAAKSLRQQLHQLRAEGQRRAARLRRERQVLQQQLAEVRQQQQVLLLRQQQQQQRSNTSSSSRASLDSSSNSSKQGSGESLCKPNLLSDEVKGPGGPQGPGGSGGPRGPRGAPYPPFTPRMVLLHVYDLTPAISNYVNRIMRPLGAGAFHAGVEVYGQEYCFGQTSG</sequence>
<reference evidence="7" key="2">
    <citation type="submission" date="2013-10" db="EMBL/GenBank/DDBJ databases">
        <authorList>
            <person name="Aslett M."/>
        </authorList>
    </citation>
    <scope>NUCLEOTIDE SEQUENCE</scope>
    <source>
        <strain evidence="7">Houghton</strain>
    </source>
</reference>
<feature type="region of interest" description="Disordered" evidence="5">
    <location>
        <begin position="130"/>
        <end position="162"/>
    </location>
</feature>
<evidence type="ECO:0000256" key="4">
    <source>
        <dbReference type="SAM" id="Coils"/>
    </source>
</evidence>
<evidence type="ECO:0000313" key="7">
    <source>
        <dbReference type="EMBL" id="CDI77286.1"/>
    </source>
</evidence>
<reference evidence="7" key="1">
    <citation type="submission" date="2013-10" db="EMBL/GenBank/DDBJ databases">
        <title>Genomic analysis of the causative agents of coccidiosis in chickens.</title>
        <authorList>
            <person name="Reid A.J."/>
            <person name="Blake D."/>
            <person name="Billington K."/>
            <person name="Browne H."/>
            <person name="Dunn M."/>
            <person name="Hung S."/>
            <person name="Kawahara F."/>
            <person name="Miranda-Saavedra D."/>
            <person name="Mourier T."/>
            <person name="Nagra H."/>
            <person name="Otto T.D."/>
            <person name="Rawlings N."/>
            <person name="Sanchez A."/>
            <person name="Sanders M."/>
            <person name="Subramaniam C."/>
            <person name="Tay Y."/>
            <person name="Dear P."/>
            <person name="Doerig C."/>
            <person name="Gruber A."/>
            <person name="Parkinson J."/>
            <person name="Shirley M."/>
            <person name="Wan K.L."/>
            <person name="Berriman M."/>
            <person name="Tomley F."/>
            <person name="Pain A."/>
        </authorList>
    </citation>
    <scope>NUCLEOTIDE SEQUENCE</scope>
    <source>
        <strain evidence="7">Houghton</strain>
    </source>
</reference>
<comment type="similarity">
    <text evidence="1">Belongs to the DeSI family.</text>
</comment>
<feature type="domain" description="PPPDE" evidence="6">
    <location>
        <begin position="283"/>
        <end position="330"/>
    </location>
</feature>
<feature type="region of interest" description="Disordered" evidence="5">
    <location>
        <begin position="212"/>
        <end position="277"/>
    </location>
</feature>
<dbReference type="Gene3D" id="3.90.1720.30">
    <property type="entry name" value="PPPDE domains"/>
    <property type="match status" value="1"/>
</dbReference>
<dbReference type="InterPro" id="IPR042266">
    <property type="entry name" value="PPPDE_sf"/>
</dbReference>
<keyword evidence="3" id="KW-0378">Hydrolase</keyword>
<evidence type="ECO:0000259" key="6">
    <source>
        <dbReference type="PROSITE" id="PS51858"/>
    </source>
</evidence>
<name>U6GAH8_EIMAC</name>